<reference evidence="1" key="1">
    <citation type="journal article" date="2018" name="Genome Biol. Evol.">
        <title>Mitochondrial and Plastid Genomes from Coralline Red Algae Provide Insights into the Incongruent Evolutionary Histories of Organelles.</title>
        <authorList>
            <person name="Lee J."/>
            <person name="Song H.J."/>
            <person name="In Park S."/>
            <person name="Lee Y.M."/>
            <person name="Jeong S.Y."/>
            <person name="Oh Cho T."/>
            <person name="Kim J.H."/>
            <person name="Choi H.G."/>
            <person name="Choi C.G."/>
            <person name="Nelson W.A."/>
            <person name="Fredericq S."/>
            <person name="Bhattacharya D."/>
            <person name="Su Yoon H."/>
        </authorList>
    </citation>
    <scope>NUCLEOTIDE SEQUENCE</scope>
</reference>
<dbReference type="Gene3D" id="3.40.1350.100">
    <property type="match status" value="1"/>
</dbReference>
<gene>
    <name evidence="1" type="primary">ycf80</name>
</gene>
<accession>A0A3G3MI53</accession>
<protein>
    <submittedName>
        <fullName evidence="1">Uncharacterized protein</fullName>
    </submittedName>
</protein>
<dbReference type="EMBL" id="MH281630">
    <property type="protein sequence ID" value="AYR06512.1"/>
    <property type="molecule type" value="Genomic_DNA"/>
</dbReference>
<dbReference type="AlphaFoldDB" id="A0A3G3MI53"/>
<sequence>MLFNLVFIQHGVKRSNYTISSVGNPIGIIKYQSRQSSLYNNRLICFASNLNLMGKSTEDLAKAQLIQLGFFRNLVNNYWQETIFLSTPTAASEKYANRLKLKGIATSKTYQKHFLYQFGKALMKGRIESIMVTNPFHNSLLPIKPHVKYIWKKGLNIKYPIYFGSALLRNLGNFKLKKTASNFVTHLNLHKLPVFVLVNHLGQMVIAEPPDELSLVKTIPDIFYRWYDNSFLYRYNNRPVYEGWFFINSQDAEEYCKYIRKKYPLSESHKDLRVFTCSLETFYKMSRKGCRRIHFRLIPDLGEVGRLVTGYKHYSNIKFFERQEQGKDYFQGQPIYLIQDIYDKNNNRTVKYNYQVSGKSEKTKYQAVFTNYQTAVKAWKIFIRYTPYGKLSNKPNLIVYNLEDFLKDQENHTSLVGDPFLFIPSQKVYTWVKMNQIHSFKNKPFLTYLLHIKSWGQRIFWSLTSRQPHSW</sequence>
<keyword evidence="1" id="KW-0934">Plastid</keyword>
<organism evidence="1">
    <name type="scientific">Rhodogorgon sp</name>
    <dbReference type="NCBI Taxonomy" id="2485824"/>
    <lineage>
        <taxon>Eukaryota</taxon>
        <taxon>Rhodophyta</taxon>
        <taxon>Florideophyceae</taxon>
        <taxon>Corallinophycidae</taxon>
        <taxon>Rhodogorgonales</taxon>
        <taxon>Rhodogorgonaceae</taxon>
        <taxon>Rhodogorgon</taxon>
    </lineage>
</organism>
<name>A0A3G3MI53_9FLOR</name>
<evidence type="ECO:0000313" key="1">
    <source>
        <dbReference type="EMBL" id="AYR06512.1"/>
    </source>
</evidence>
<proteinExistence type="predicted"/>
<geneLocation type="plastid" evidence="1"/>